<dbReference type="Pfam" id="PF02971">
    <property type="entry name" value="FTCD"/>
    <property type="match status" value="1"/>
</dbReference>
<dbReference type="InterPro" id="IPR012886">
    <property type="entry name" value="Formiminotransferase_N"/>
</dbReference>
<dbReference type="GO" id="GO:0005737">
    <property type="term" value="C:cytoplasm"/>
    <property type="evidence" value="ECO:0007669"/>
    <property type="project" value="UniProtKB-SubCell"/>
</dbReference>
<dbReference type="SMART" id="SM01221">
    <property type="entry name" value="FTCD"/>
    <property type="match status" value="1"/>
</dbReference>
<feature type="domain" description="Formiminotransferase N-terminal subdomain" evidence="9">
    <location>
        <begin position="4"/>
        <end position="184"/>
    </location>
</feature>
<evidence type="ECO:0000259" key="9">
    <source>
        <dbReference type="SMART" id="SM01222"/>
    </source>
</evidence>
<dbReference type="RefSeq" id="WP_070235609.1">
    <property type="nucleotide sequence ID" value="NZ_CP017478.1"/>
</dbReference>
<dbReference type="Gene3D" id="3.30.990.10">
    <property type="entry name" value="Formiminotransferase, N-terminal subdomain"/>
    <property type="match status" value="1"/>
</dbReference>
<evidence type="ECO:0000256" key="7">
    <source>
        <dbReference type="ARBA" id="ARBA00022954"/>
    </source>
</evidence>
<feature type="domain" description="Formiminotransferase C-terminal subdomain" evidence="8">
    <location>
        <begin position="185"/>
        <end position="347"/>
    </location>
</feature>
<keyword evidence="4" id="KW-0963">Cytoplasm</keyword>
<evidence type="ECO:0000256" key="1">
    <source>
        <dbReference type="ARBA" id="ARBA00004496"/>
    </source>
</evidence>
<dbReference type="SMART" id="SM01222">
    <property type="entry name" value="FTCD_N"/>
    <property type="match status" value="1"/>
</dbReference>
<dbReference type="AlphaFoldDB" id="A0A1D8P4I1"/>
<dbReference type="PANTHER" id="PTHR12234:SF0">
    <property type="entry name" value="FORMIMIDOYLTRANSFERASE-CYCLODEAMINASE"/>
    <property type="match status" value="1"/>
</dbReference>
<dbReference type="SUPFAM" id="SSF55116">
    <property type="entry name" value="Formiminotransferase domain of formiminotransferase-cyclodeaminase"/>
    <property type="match status" value="2"/>
</dbReference>
<dbReference type="OrthoDB" id="9773217at2"/>
<evidence type="ECO:0000256" key="6">
    <source>
        <dbReference type="ARBA" id="ARBA00022808"/>
    </source>
</evidence>
<dbReference type="GO" id="GO:0019556">
    <property type="term" value="P:L-histidine catabolic process to glutamate and formamide"/>
    <property type="evidence" value="ECO:0007669"/>
    <property type="project" value="UniProtKB-UniPathway"/>
</dbReference>
<dbReference type="InterPro" id="IPR013802">
    <property type="entry name" value="Formiminotransferase_C"/>
</dbReference>
<accession>A0A1D8P4I1</accession>
<evidence type="ECO:0000256" key="3">
    <source>
        <dbReference type="ARBA" id="ARBA00012252"/>
    </source>
</evidence>
<dbReference type="GO" id="GO:0030409">
    <property type="term" value="F:glutamate formimidoyltransferase activity"/>
    <property type="evidence" value="ECO:0007669"/>
    <property type="project" value="UniProtKB-EC"/>
</dbReference>
<keyword evidence="6" id="KW-0369">Histidine metabolism</keyword>
<dbReference type="Pfam" id="PF07837">
    <property type="entry name" value="FTCD_N"/>
    <property type="match status" value="1"/>
</dbReference>
<dbReference type="GO" id="GO:0019557">
    <property type="term" value="P:L-histidine catabolic process to glutamate and formate"/>
    <property type="evidence" value="ECO:0007669"/>
    <property type="project" value="UniProtKB-UniPathway"/>
</dbReference>
<dbReference type="EMBL" id="CP017478">
    <property type="protein sequence ID" value="AOW19493.1"/>
    <property type="molecule type" value="Genomic_DNA"/>
</dbReference>
<evidence type="ECO:0000259" key="8">
    <source>
        <dbReference type="SMART" id="SM01221"/>
    </source>
</evidence>
<keyword evidence="5 10" id="KW-0808">Transferase</keyword>
<dbReference type="InterPro" id="IPR037070">
    <property type="entry name" value="Formiminotransferase_C_sf"/>
</dbReference>
<dbReference type="KEGG" id="lul:LPB138_01820"/>
<dbReference type="EC" id="2.1.2.5" evidence="3"/>
<dbReference type="InterPro" id="IPR004227">
    <property type="entry name" value="Formiminotransferase_cat"/>
</dbReference>
<dbReference type="UniPathway" id="UPA00379">
    <property type="reaction ID" value="UER00555"/>
</dbReference>
<protein>
    <recommendedName>
        <fullName evidence="3">glutamate formimidoyltransferase</fullName>
        <ecNumber evidence="3">2.1.2.5</ecNumber>
    </recommendedName>
</protein>
<evidence type="ECO:0000313" key="11">
    <source>
        <dbReference type="Proteomes" id="UP000176050"/>
    </source>
</evidence>
<proteinExistence type="predicted"/>
<dbReference type="Gene3D" id="3.30.70.670">
    <property type="entry name" value="Formiminotransferase, C-terminal subdomain"/>
    <property type="match status" value="1"/>
</dbReference>
<dbReference type="PANTHER" id="PTHR12234">
    <property type="entry name" value="FORMIMINOTRANSFERASE-CYCLODEAMINASE"/>
    <property type="match status" value="1"/>
</dbReference>
<dbReference type="InterPro" id="IPR037064">
    <property type="entry name" value="Formiminotransferase_N_sf"/>
</dbReference>
<dbReference type="InterPro" id="IPR022384">
    <property type="entry name" value="FormiminoTrfase_cat_dom_sf"/>
</dbReference>
<name>A0A1D8P4I1_9FLAO</name>
<gene>
    <name evidence="10" type="ORF">LPB138_01820</name>
</gene>
<dbReference type="InterPro" id="IPR051623">
    <property type="entry name" value="FTCD"/>
</dbReference>
<keyword evidence="11" id="KW-1185">Reference proteome</keyword>
<organism evidence="10 11">
    <name type="scientific">Urechidicola croceus</name>
    <dbReference type="NCBI Taxonomy" id="1850246"/>
    <lineage>
        <taxon>Bacteria</taxon>
        <taxon>Pseudomonadati</taxon>
        <taxon>Bacteroidota</taxon>
        <taxon>Flavobacteriia</taxon>
        <taxon>Flavobacteriales</taxon>
        <taxon>Flavobacteriaceae</taxon>
        <taxon>Urechidicola</taxon>
    </lineage>
</organism>
<comment type="pathway">
    <text evidence="2">Amino-acid degradation; L-histidine degradation into L-glutamate; L-glutamate from N-formimidoyl-L-glutamate (transferase route): step 1/1.</text>
</comment>
<evidence type="ECO:0000256" key="2">
    <source>
        <dbReference type="ARBA" id="ARBA00005082"/>
    </source>
</evidence>
<evidence type="ECO:0000256" key="4">
    <source>
        <dbReference type="ARBA" id="ARBA00022490"/>
    </source>
</evidence>
<keyword evidence="7" id="KW-0290">Folate-binding</keyword>
<sequence>MKNKIIECVPNISEGSNSSIINTIANEIKSVKGIKLINIDSGEAANRTVFTFLGEPENVVKAAFKLIKKTSELIDMSIQKGEHPRFGATDVCPLIPISNISIEETIEYANNLGKKVGNELEIPVYLYESSATSKERINLANCRAGEYEGLANKMLIPKWKPDFGPSIFNESVKKTGAIAIGARKILIAYNINLNTSSKKIAHQIASELRESGKIKRDENGFKVLDKKGKTIRIPGKLKALKGIGWYIEDFKKAQVSYNLTDIDITPLHIVFEETVKTAKKFGVKVTGSELIGLIPLQSMIDTADYFLKKENQSINISEKDKINYSINKLGLNELKSFNPEKNIIDYNL</sequence>
<evidence type="ECO:0000313" key="10">
    <source>
        <dbReference type="EMBL" id="AOW19493.1"/>
    </source>
</evidence>
<dbReference type="GO" id="GO:0005542">
    <property type="term" value="F:folic acid binding"/>
    <property type="evidence" value="ECO:0007669"/>
    <property type="project" value="UniProtKB-KW"/>
</dbReference>
<dbReference type="Proteomes" id="UP000176050">
    <property type="component" value="Chromosome"/>
</dbReference>
<dbReference type="STRING" id="1850246.LPB138_01820"/>
<reference evidence="10 11" key="1">
    <citation type="submission" date="2016-10" db="EMBL/GenBank/DDBJ databases">
        <title>Lutibacter sp. LPB0138, isolated from marine gastropod.</title>
        <authorList>
            <person name="Kim E."/>
            <person name="Yi H."/>
        </authorList>
    </citation>
    <scope>NUCLEOTIDE SEQUENCE [LARGE SCALE GENOMIC DNA]</scope>
    <source>
        <strain evidence="10 11">LPB0138</strain>
    </source>
</reference>
<comment type="subcellular location">
    <subcellularLocation>
        <location evidence="1">Cytoplasm</location>
    </subcellularLocation>
</comment>
<evidence type="ECO:0000256" key="5">
    <source>
        <dbReference type="ARBA" id="ARBA00022679"/>
    </source>
</evidence>
<dbReference type="NCBIfam" id="TIGR02024">
    <property type="entry name" value="FtcD"/>
    <property type="match status" value="1"/>
</dbReference>